<dbReference type="InParanoid" id="M7Y360"/>
<evidence type="ECO:0000313" key="1">
    <source>
        <dbReference type="EMBL" id="EMS35192.1"/>
    </source>
</evidence>
<dbReference type="STRING" id="1239962.C943_02267"/>
<protein>
    <submittedName>
        <fullName evidence="1">Uncharacterized protein</fullName>
    </submittedName>
</protein>
<dbReference type="EMBL" id="AMZY02000002">
    <property type="protein sequence ID" value="EMS35192.1"/>
    <property type="molecule type" value="Genomic_DNA"/>
</dbReference>
<sequence>MGSKERLRCLVFTIDLVKKGEKHILLLGQLPVLRVNFVRSPVDHLFKKNP</sequence>
<gene>
    <name evidence="1" type="ORF">C943_02267</name>
</gene>
<proteinExistence type="predicted"/>
<keyword evidence="2" id="KW-1185">Reference proteome</keyword>
<accession>M7Y360</accession>
<comment type="caution">
    <text evidence="1">The sequence shown here is derived from an EMBL/GenBank/DDBJ whole genome shotgun (WGS) entry which is preliminary data.</text>
</comment>
<organism evidence="1 2">
    <name type="scientific">Mariniradius saccharolyticus AK6</name>
    <dbReference type="NCBI Taxonomy" id="1239962"/>
    <lineage>
        <taxon>Bacteria</taxon>
        <taxon>Pseudomonadati</taxon>
        <taxon>Bacteroidota</taxon>
        <taxon>Cytophagia</taxon>
        <taxon>Cytophagales</taxon>
        <taxon>Cyclobacteriaceae</taxon>
        <taxon>Mariniradius</taxon>
    </lineage>
</organism>
<name>M7Y360_9BACT</name>
<dbReference type="Proteomes" id="UP000010953">
    <property type="component" value="Unassembled WGS sequence"/>
</dbReference>
<dbReference type="AlphaFoldDB" id="M7Y360"/>
<reference evidence="1" key="1">
    <citation type="submission" date="2013-01" db="EMBL/GenBank/DDBJ databases">
        <title>Genome assembly of Mariniradius saccharolyticus AK6.</title>
        <authorList>
            <person name="Vaidya B."/>
            <person name="Khatri I."/>
            <person name="Tanuku N.R.S."/>
            <person name="Subramanian S."/>
            <person name="Pinnaka A."/>
        </authorList>
    </citation>
    <scope>NUCLEOTIDE SEQUENCE [LARGE SCALE GENOMIC DNA]</scope>
    <source>
        <strain evidence="1">AK6</strain>
    </source>
</reference>
<evidence type="ECO:0000313" key="2">
    <source>
        <dbReference type="Proteomes" id="UP000010953"/>
    </source>
</evidence>